<accession>M5J5H3</accession>
<evidence type="ECO:0000256" key="2">
    <source>
        <dbReference type="SAM" id="Phobius"/>
    </source>
</evidence>
<evidence type="ECO:0000256" key="1">
    <source>
        <dbReference type="SAM" id="MobiDB-lite"/>
    </source>
</evidence>
<evidence type="ECO:0000313" key="4">
    <source>
        <dbReference type="Proteomes" id="UP000011912"/>
    </source>
</evidence>
<keyword evidence="4" id="KW-1185">Reference proteome</keyword>
<feature type="compositionally biased region" description="Polar residues" evidence="1">
    <location>
        <begin position="19"/>
        <end position="29"/>
    </location>
</feature>
<keyword evidence="2" id="KW-1133">Transmembrane helix</keyword>
<name>M5J5H3_9LACO</name>
<feature type="region of interest" description="Disordered" evidence="1">
    <location>
        <begin position="1"/>
        <end position="51"/>
    </location>
</feature>
<dbReference type="PATRIC" id="fig|1227363.6.peg.362"/>
<evidence type="ECO:0000313" key="3">
    <source>
        <dbReference type="EMBL" id="EKW99571.1"/>
    </source>
</evidence>
<dbReference type="Proteomes" id="UP000011912">
    <property type="component" value="Unassembled WGS sequence"/>
</dbReference>
<gene>
    <name evidence="3" type="ORF">D271_01852</name>
</gene>
<organism evidence="3 4">
    <name type="scientific">Ligilactobacillus saerimneri 30a</name>
    <dbReference type="NCBI Taxonomy" id="1227363"/>
    <lineage>
        <taxon>Bacteria</taxon>
        <taxon>Bacillati</taxon>
        <taxon>Bacillota</taxon>
        <taxon>Bacilli</taxon>
        <taxon>Lactobacillales</taxon>
        <taxon>Lactobacillaceae</taxon>
        <taxon>Ligilactobacillus</taxon>
    </lineage>
</organism>
<dbReference type="RefSeq" id="WP_009551870.1">
    <property type="nucleotide sequence ID" value="NZ_ANAG01000005.1"/>
</dbReference>
<sequence>MKFKWKKRGGRHFDEDTPGQANPAPTTFDSTDDAGPLDTEWSRSSQIEQEKQLSTEEKTLRLKRKLNKAIIILIVLIILVFLFMRFINF</sequence>
<keyword evidence="2" id="KW-0812">Transmembrane</keyword>
<feature type="transmembrane region" description="Helical" evidence="2">
    <location>
        <begin position="69"/>
        <end position="87"/>
    </location>
</feature>
<comment type="caution">
    <text evidence="3">The sequence shown here is derived from an EMBL/GenBank/DDBJ whole genome shotgun (WGS) entry which is preliminary data.</text>
</comment>
<dbReference type="EMBL" id="ANAG01000005">
    <property type="protein sequence ID" value="EKW99571.1"/>
    <property type="molecule type" value="Genomic_DNA"/>
</dbReference>
<protein>
    <submittedName>
        <fullName evidence="3">Uncharacterized protein</fullName>
    </submittedName>
</protein>
<reference evidence="3 4" key="1">
    <citation type="journal article" date="2013" name="Genome Announc.">
        <title>Genome Sequence of Lactobacillus saerimneri 30a (Formerly Lactobacillus sp. Strain 30a), a Reference Lactic Acid Bacterium Strain Producing Biogenic Amines.</title>
        <authorList>
            <person name="Romano A."/>
            <person name="Trip H."/>
            <person name="Campbell-Sills H."/>
            <person name="Bouchez O."/>
            <person name="Sherman D."/>
            <person name="Lolkema J.S."/>
            <person name="Lucas P.M."/>
        </authorList>
    </citation>
    <scope>NUCLEOTIDE SEQUENCE [LARGE SCALE GENOMIC DNA]</scope>
    <source>
        <strain evidence="3 4">30a</strain>
    </source>
</reference>
<feature type="compositionally biased region" description="Basic residues" evidence="1">
    <location>
        <begin position="1"/>
        <end position="10"/>
    </location>
</feature>
<proteinExistence type="predicted"/>
<dbReference type="STRING" id="1227363.D271_01852"/>
<dbReference type="AlphaFoldDB" id="M5J5H3"/>
<keyword evidence="2" id="KW-0472">Membrane</keyword>